<accession>A0AAD6J3F0</accession>
<feature type="compositionally biased region" description="Low complexity" evidence="1">
    <location>
        <begin position="222"/>
        <end position="239"/>
    </location>
</feature>
<evidence type="ECO:0000313" key="2">
    <source>
        <dbReference type="EMBL" id="KAJ6261406.1"/>
    </source>
</evidence>
<proteinExistence type="predicted"/>
<comment type="caution">
    <text evidence="2">The sequence shown here is derived from an EMBL/GenBank/DDBJ whole genome shotgun (WGS) entry which is preliminary data.</text>
</comment>
<gene>
    <name evidence="2" type="ORF">Dda_4076</name>
</gene>
<keyword evidence="3" id="KW-1185">Reference proteome</keyword>
<feature type="region of interest" description="Disordered" evidence="1">
    <location>
        <begin position="193"/>
        <end position="278"/>
    </location>
</feature>
<feature type="region of interest" description="Disordered" evidence="1">
    <location>
        <begin position="129"/>
        <end position="168"/>
    </location>
</feature>
<dbReference type="AlphaFoldDB" id="A0AAD6J3F0"/>
<protein>
    <submittedName>
        <fullName evidence="2">Uncharacterized protein</fullName>
    </submittedName>
</protein>
<organism evidence="2 3">
    <name type="scientific">Drechslerella dactyloides</name>
    <name type="common">Nematode-trapping fungus</name>
    <name type="synonym">Arthrobotrys dactyloides</name>
    <dbReference type="NCBI Taxonomy" id="74499"/>
    <lineage>
        <taxon>Eukaryota</taxon>
        <taxon>Fungi</taxon>
        <taxon>Dikarya</taxon>
        <taxon>Ascomycota</taxon>
        <taxon>Pezizomycotina</taxon>
        <taxon>Orbiliomycetes</taxon>
        <taxon>Orbiliales</taxon>
        <taxon>Orbiliaceae</taxon>
        <taxon>Drechslerella</taxon>
    </lineage>
</organism>
<feature type="compositionally biased region" description="Acidic residues" evidence="1">
    <location>
        <begin position="195"/>
        <end position="209"/>
    </location>
</feature>
<evidence type="ECO:0000256" key="1">
    <source>
        <dbReference type="SAM" id="MobiDB-lite"/>
    </source>
</evidence>
<dbReference type="Proteomes" id="UP001221413">
    <property type="component" value="Unassembled WGS sequence"/>
</dbReference>
<feature type="compositionally biased region" description="Polar residues" evidence="1">
    <location>
        <begin position="130"/>
        <end position="139"/>
    </location>
</feature>
<name>A0AAD6J3F0_DREDA</name>
<feature type="compositionally biased region" description="Low complexity" evidence="1">
    <location>
        <begin position="254"/>
        <end position="265"/>
    </location>
</feature>
<reference evidence="2" key="1">
    <citation type="submission" date="2023-01" db="EMBL/GenBank/DDBJ databases">
        <title>The chitinases involved in constricting ring structure development in the nematode-trapping fungus Drechslerella dactyloides.</title>
        <authorList>
            <person name="Wang R."/>
            <person name="Zhang L."/>
            <person name="Tang P."/>
            <person name="Li S."/>
            <person name="Liang L."/>
        </authorList>
    </citation>
    <scope>NUCLEOTIDE SEQUENCE</scope>
    <source>
        <strain evidence="2">YMF1.00031</strain>
    </source>
</reference>
<evidence type="ECO:0000313" key="3">
    <source>
        <dbReference type="Proteomes" id="UP001221413"/>
    </source>
</evidence>
<sequence>MTSFVTTATTMFARFPLRHKKEPEIGFPILVESSRPDVLLMRNEGEKNPLSPTGFNVNGTLKFSTTPNFNATPIVPAANCPPTFHSIPRNPHMNPLGTSKKSAFTRKPVNSATLPSSIGSKKSIDLLHAAQNSRSSSTKSDGESLPDYWPVEQKSDIPPPPPAKAPRLRDSIVPAVGSGLMVDKEYLISEYGQAAEDDDKSDDEDEDERTSEPPTPVPTTRPIPSNSTSSRLPLTSSRKPSYEPEPLRIKGVTSRSSSKPSTPRKITPPPILSPTGAPMIELAPLTPILHDSGDDASSVLMSLVSDSGNSSPLEPKGGEAYIALLERERDDLIARQKVVMQQIKGLEMCLPPNPSTHNYTQRKQLKEDLRQLQSNYDGLSRDLYDKGLMLHRAWKRRDADMGLEAPAVLWVRRVGGP</sequence>
<dbReference type="EMBL" id="JAQGDS010000004">
    <property type="protein sequence ID" value="KAJ6261406.1"/>
    <property type="molecule type" value="Genomic_DNA"/>
</dbReference>